<gene>
    <name evidence="2" type="ORF">BDZ94DRAFT_1320258</name>
</gene>
<evidence type="ECO:0000313" key="3">
    <source>
        <dbReference type="Proteomes" id="UP000807353"/>
    </source>
</evidence>
<dbReference type="AlphaFoldDB" id="A0A9P5YA12"/>
<protein>
    <submittedName>
        <fullName evidence="2">Uncharacterized protein</fullName>
    </submittedName>
</protein>
<reference evidence="2" key="1">
    <citation type="submission" date="2020-11" db="EMBL/GenBank/DDBJ databases">
        <authorList>
            <consortium name="DOE Joint Genome Institute"/>
            <person name="Ahrendt S."/>
            <person name="Riley R."/>
            <person name="Andreopoulos W."/>
            <person name="Labutti K."/>
            <person name="Pangilinan J."/>
            <person name="Ruiz-Duenas F.J."/>
            <person name="Barrasa J.M."/>
            <person name="Sanchez-Garcia M."/>
            <person name="Camarero S."/>
            <person name="Miyauchi S."/>
            <person name="Serrano A."/>
            <person name="Linde D."/>
            <person name="Babiker R."/>
            <person name="Drula E."/>
            <person name="Ayuso-Fernandez I."/>
            <person name="Pacheco R."/>
            <person name="Padilla G."/>
            <person name="Ferreira P."/>
            <person name="Barriuso J."/>
            <person name="Kellner H."/>
            <person name="Castanera R."/>
            <person name="Alfaro M."/>
            <person name="Ramirez L."/>
            <person name="Pisabarro A.G."/>
            <person name="Kuo A."/>
            <person name="Tritt A."/>
            <person name="Lipzen A."/>
            <person name="He G."/>
            <person name="Yan M."/>
            <person name="Ng V."/>
            <person name="Cullen D."/>
            <person name="Martin F."/>
            <person name="Rosso M.-N."/>
            <person name="Henrissat B."/>
            <person name="Hibbett D."/>
            <person name="Martinez A.T."/>
            <person name="Grigoriev I.V."/>
        </authorList>
    </citation>
    <scope>NUCLEOTIDE SEQUENCE</scope>
    <source>
        <strain evidence="2">CBS 247.69</strain>
    </source>
</reference>
<keyword evidence="3" id="KW-1185">Reference proteome</keyword>
<evidence type="ECO:0000256" key="1">
    <source>
        <dbReference type="SAM" id="MobiDB-lite"/>
    </source>
</evidence>
<accession>A0A9P5YA12</accession>
<evidence type="ECO:0000313" key="2">
    <source>
        <dbReference type="EMBL" id="KAF9465439.1"/>
    </source>
</evidence>
<name>A0A9P5YA12_9AGAR</name>
<dbReference type="OrthoDB" id="2873899at2759"/>
<comment type="caution">
    <text evidence="2">The sequence shown here is derived from an EMBL/GenBank/DDBJ whole genome shotgun (WGS) entry which is preliminary data.</text>
</comment>
<sequence>MLGETERLFRLSPSPPLPEDQANKVDQLVAALERCIASNRTCIGEGPWEVEGRWDAETLEGFERSCQQQWGVEHDLDTGIINLWGDSSPLHSSLGDDLRALLFARIDKAVKELPLEDKVTEALVQDVLLSTTVRKYTLKHPDPSSTIKTKQPDAMIAIHPEYAAFPQYSCPQQHQASPGIVVEVAYLNESLAALDSEVRLWAQSIIGTPARLATGVFIQDRPGYPADPYATLALWLPGENKLNLIPFGADSSVGLISGKQVGCSVSPDTLDGHTIPGQPTLSSEQFIVREECPPVPIGSVYLDLSREKFEEKHDVRLSDAEMKALTGLTVVPDLTKLRLAVFKCLYKPSQKSLGKRLSCGYQFQSCC</sequence>
<organism evidence="2 3">
    <name type="scientific">Collybia nuda</name>
    <dbReference type="NCBI Taxonomy" id="64659"/>
    <lineage>
        <taxon>Eukaryota</taxon>
        <taxon>Fungi</taxon>
        <taxon>Dikarya</taxon>
        <taxon>Basidiomycota</taxon>
        <taxon>Agaricomycotina</taxon>
        <taxon>Agaricomycetes</taxon>
        <taxon>Agaricomycetidae</taxon>
        <taxon>Agaricales</taxon>
        <taxon>Tricholomatineae</taxon>
        <taxon>Clitocybaceae</taxon>
        <taxon>Collybia</taxon>
    </lineage>
</organism>
<dbReference type="EMBL" id="MU150247">
    <property type="protein sequence ID" value="KAF9465439.1"/>
    <property type="molecule type" value="Genomic_DNA"/>
</dbReference>
<feature type="region of interest" description="Disordered" evidence="1">
    <location>
        <begin position="1"/>
        <end position="21"/>
    </location>
</feature>
<proteinExistence type="predicted"/>
<dbReference type="Proteomes" id="UP000807353">
    <property type="component" value="Unassembled WGS sequence"/>
</dbReference>